<evidence type="ECO:0000313" key="1">
    <source>
        <dbReference type="EMBL" id="JAE20722.1"/>
    </source>
</evidence>
<organism evidence="1">
    <name type="scientific">Arundo donax</name>
    <name type="common">Giant reed</name>
    <name type="synonym">Donax arundinaceus</name>
    <dbReference type="NCBI Taxonomy" id="35708"/>
    <lineage>
        <taxon>Eukaryota</taxon>
        <taxon>Viridiplantae</taxon>
        <taxon>Streptophyta</taxon>
        <taxon>Embryophyta</taxon>
        <taxon>Tracheophyta</taxon>
        <taxon>Spermatophyta</taxon>
        <taxon>Magnoliopsida</taxon>
        <taxon>Liliopsida</taxon>
        <taxon>Poales</taxon>
        <taxon>Poaceae</taxon>
        <taxon>PACMAD clade</taxon>
        <taxon>Arundinoideae</taxon>
        <taxon>Arundineae</taxon>
        <taxon>Arundo</taxon>
    </lineage>
</organism>
<protein>
    <submittedName>
        <fullName evidence="1">Uncharacterized protein</fullName>
    </submittedName>
</protein>
<dbReference type="EMBL" id="GBRH01177174">
    <property type="protein sequence ID" value="JAE20722.1"/>
    <property type="molecule type" value="Transcribed_RNA"/>
</dbReference>
<reference evidence="1" key="2">
    <citation type="journal article" date="2015" name="Data Brief">
        <title>Shoot transcriptome of the giant reed, Arundo donax.</title>
        <authorList>
            <person name="Barrero R.A."/>
            <person name="Guerrero F.D."/>
            <person name="Moolhuijzen P."/>
            <person name="Goolsby J.A."/>
            <person name="Tidwell J."/>
            <person name="Bellgard S.E."/>
            <person name="Bellgard M.I."/>
        </authorList>
    </citation>
    <scope>NUCLEOTIDE SEQUENCE</scope>
    <source>
        <tissue evidence="1">Shoot tissue taken approximately 20 cm above the soil surface</tissue>
    </source>
</reference>
<proteinExistence type="predicted"/>
<reference evidence="1" key="1">
    <citation type="submission" date="2014-09" db="EMBL/GenBank/DDBJ databases">
        <authorList>
            <person name="Magalhaes I.L.F."/>
            <person name="Oliveira U."/>
            <person name="Santos F.R."/>
            <person name="Vidigal T.H.D.A."/>
            <person name="Brescovit A.D."/>
            <person name="Santos A.J."/>
        </authorList>
    </citation>
    <scope>NUCLEOTIDE SEQUENCE</scope>
    <source>
        <tissue evidence="1">Shoot tissue taken approximately 20 cm above the soil surface</tissue>
    </source>
</reference>
<sequence>MYLHAISQRLFLHIEPKKQSSGPPQKPSLPSRLFTFINKSTLFIQLLSSYVVNGDMDIQICYAPFTS</sequence>
<accession>A0A0A9G8C6</accession>
<name>A0A0A9G8C6_ARUDO</name>
<dbReference type="AlphaFoldDB" id="A0A0A9G8C6"/>